<dbReference type="Gene3D" id="1.10.150.450">
    <property type="match status" value="1"/>
</dbReference>
<keyword evidence="2" id="KW-1185">Reference proteome</keyword>
<accession>A0A8H7SJK7</accession>
<dbReference type="InterPro" id="IPR023214">
    <property type="entry name" value="HAD_sf"/>
</dbReference>
<dbReference type="GO" id="GO:0006206">
    <property type="term" value="P:pyrimidine nucleobase metabolic process"/>
    <property type="evidence" value="ECO:0007669"/>
    <property type="project" value="TreeGrafter"/>
</dbReference>
<reference evidence="1" key="1">
    <citation type="submission" date="2021-01" db="EMBL/GenBank/DDBJ databases">
        <title>Metabolic potential, ecology and presence of endohyphal bacteria is reflected in genomic diversity of Mucoromycotina.</title>
        <authorList>
            <person name="Muszewska A."/>
            <person name="Okrasinska A."/>
            <person name="Steczkiewicz K."/>
            <person name="Drgas O."/>
            <person name="Orlowska M."/>
            <person name="Perlinska-Lenart U."/>
            <person name="Aleksandrzak-Piekarczyk T."/>
            <person name="Szatraj K."/>
            <person name="Zielenkiewicz U."/>
            <person name="Pilsyk S."/>
            <person name="Malc E."/>
            <person name="Mieczkowski P."/>
            <person name="Kruszewska J.S."/>
            <person name="Biernat P."/>
            <person name="Pawlowska J."/>
        </authorList>
    </citation>
    <scope>NUCLEOTIDE SEQUENCE</scope>
    <source>
        <strain evidence="1">WA0000018081</strain>
    </source>
</reference>
<dbReference type="PANTHER" id="PTHR47438:SF1">
    <property type="entry name" value="PHOSPHATE METABOLISM PROTEIN 8-RELATED"/>
    <property type="match status" value="1"/>
</dbReference>
<gene>
    <name evidence="1" type="ORF">INT48_007779</name>
</gene>
<protein>
    <recommendedName>
        <fullName evidence="3">Pyrimidine 5'-nucleotidase</fullName>
    </recommendedName>
</protein>
<proteinExistence type="predicted"/>
<dbReference type="SFLD" id="SFLDS00003">
    <property type="entry name" value="Haloacid_Dehalogenase"/>
    <property type="match status" value="1"/>
</dbReference>
<dbReference type="OrthoDB" id="1065058at2759"/>
<dbReference type="SUPFAM" id="SSF56784">
    <property type="entry name" value="HAD-like"/>
    <property type="match status" value="1"/>
</dbReference>
<dbReference type="InterPro" id="IPR006439">
    <property type="entry name" value="HAD-SF_hydro_IA"/>
</dbReference>
<dbReference type="Proteomes" id="UP000613177">
    <property type="component" value="Unassembled WGS sequence"/>
</dbReference>
<evidence type="ECO:0000313" key="2">
    <source>
        <dbReference type="Proteomes" id="UP000613177"/>
    </source>
</evidence>
<dbReference type="SFLD" id="SFLDG01129">
    <property type="entry name" value="C1.5:_HAD__Beta-PGM__Phosphata"/>
    <property type="match status" value="1"/>
</dbReference>
<dbReference type="GO" id="GO:0008252">
    <property type="term" value="F:nucleotidase activity"/>
    <property type="evidence" value="ECO:0007669"/>
    <property type="project" value="TreeGrafter"/>
</dbReference>
<name>A0A8H7SJK7_9FUNG</name>
<comment type="caution">
    <text evidence="1">The sequence shown here is derived from an EMBL/GenBank/DDBJ whole genome shotgun (WGS) entry which is preliminary data.</text>
</comment>
<dbReference type="GO" id="GO:0009166">
    <property type="term" value="P:nucleotide catabolic process"/>
    <property type="evidence" value="ECO:0007669"/>
    <property type="project" value="TreeGrafter"/>
</dbReference>
<organism evidence="1 2">
    <name type="scientific">Thamnidium elegans</name>
    <dbReference type="NCBI Taxonomy" id="101142"/>
    <lineage>
        <taxon>Eukaryota</taxon>
        <taxon>Fungi</taxon>
        <taxon>Fungi incertae sedis</taxon>
        <taxon>Mucoromycota</taxon>
        <taxon>Mucoromycotina</taxon>
        <taxon>Mucoromycetes</taxon>
        <taxon>Mucorales</taxon>
        <taxon>Mucorineae</taxon>
        <taxon>Mucoraceae</taxon>
        <taxon>Thamnidium</taxon>
    </lineage>
</organism>
<dbReference type="Gene3D" id="3.40.50.1000">
    <property type="entry name" value="HAD superfamily/HAD-like"/>
    <property type="match status" value="1"/>
</dbReference>
<dbReference type="Pfam" id="PF00702">
    <property type="entry name" value="Hydrolase"/>
    <property type="match status" value="1"/>
</dbReference>
<dbReference type="NCBIfam" id="TIGR01993">
    <property type="entry name" value="Pyr-5-nucltdase"/>
    <property type="match status" value="1"/>
</dbReference>
<dbReference type="InterPro" id="IPR052791">
    <property type="entry name" value="SSM1_domain"/>
</dbReference>
<dbReference type="EMBL" id="JAEPRE010000252">
    <property type="protein sequence ID" value="KAG2229680.1"/>
    <property type="molecule type" value="Genomic_DNA"/>
</dbReference>
<dbReference type="NCBIfam" id="TIGR01509">
    <property type="entry name" value="HAD-SF-IA-v3"/>
    <property type="match status" value="1"/>
</dbReference>
<evidence type="ECO:0008006" key="3">
    <source>
        <dbReference type="Google" id="ProtNLM"/>
    </source>
</evidence>
<dbReference type="SFLD" id="SFLDG01132">
    <property type="entry name" value="C1.5.3:_5'-Nucleotidase_Like"/>
    <property type="match status" value="1"/>
</dbReference>
<dbReference type="InterPro" id="IPR036412">
    <property type="entry name" value="HAD-like_sf"/>
</dbReference>
<sequence>MTVKPIFFFDCDNCLYSKDLNVNNLMKEKIQEYFVNIVGVPREEVVQIQRKYYEQYGLSLRGLSKHHNVDPLHFDEQVDQALPLDELILRDDELKNMLRTLNCRKWVFTNAYKIHALRCLKLLGIENEFEGMTYTNYTVQDFNCKPEPESFLRAMKDAGVTDNTPIYFVDDSSLNIDAAQKLGWITVHVAEDASKSNHGDYQINDIHELPNVLPELWDAIHHQMKPRKQTVAITTAA</sequence>
<dbReference type="InterPro" id="IPR010237">
    <property type="entry name" value="Pyr-5-nucltdase"/>
</dbReference>
<evidence type="ECO:0000313" key="1">
    <source>
        <dbReference type="EMBL" id="KAG2229680.1"/>
    </source>
</evidence>
<dbReference type="PANTHER" id="PTHR47438">
    <property type="entry name" value="PHOSPHATE METABOLISM PROTEIN 8-RELATED"/>
    <property type="match status" value="1"/>
</dbReference>
<dbReference type="AlphaFoldDB" id="A0A8H7SJK7"/>